<dbReference type="EMBL" id="LSRQ01000521">
    <property type="protein sequence ID" value="OAY82291.1"/>
    <property type="molecule type" value="Genomic_DNA"/>
</dbReference>
<accession>A0A199VZ85</accession>
<gene>
    <name evidence="1" type="ORF">ACMD2_06254</name>
</gene>
<organism evidence="1 2">
    <name type="scientific">Ananas comosus</name>
    <name type="common">Pineapple</name>
    <name type="synonym">Ananas ananas</name>
    <dbReference type="NCBI Taxonomy" id="4615"/>
    <lineage>
        <taxon>Eukaryota</taxon>
        <taxon>Viridiplantae</taxon>
        <taxon>Streptophyta</taxon>
        <taxon>Embryophyta</taxon>
        <taxon>Tracheophyta</taxon>
        <taxon>Spermatophyta</taxon>
        <taxon>Magnoliopsida</taxon>
        <taxon>Liliopsida</taxon>
        <taxon>Poales</taxon>
        <taxon>Bromeliaceae</taxon>
        <taxon>Bromelioideae</taxon>
        <taxon>Ananas</taxon>
    </lineage>
</organism>
<reference evidence="1 2" key="1">
    <citation type="journal article" date="2016" name="DNA Res.">
        <title>The draft genome of MD-2 pineapple using hybrid error correction of long reads.</title>
        <authorList>
            <person name="Redwan R.M."/>
            <person name="Saidin A."/>
            <person name="Kumar S.V."/>
        </authorList>
    </citation>
    <scope>NUCLEOTIDE SEQUENCE [LARGE SCALE GENOMIC DNA]</scope>
    <source>
        <strain evidence="2">cv. MD2</strain>
        <tissue evidence="1">Leaf</tissue>
    </source>
</reference>
<dbReference type="Proteomes" id="UP000092600">
    <property type="component" value="Unassembled WGS sequence"/>
</dbReference>
<proteinExistence type="predicted"/>
<comment type="caution">
    <text evidence="1">The sequence shown here is derived from an EMBL/GenBank/DDBJ whole genome shotgun (WGS) entry which is preliminary data.</text>
</comment>
<evidence type="ECO:0000313" key="1">
    <source>
        <dbReference type="EMBL" id="OAY82291.1"/>
    </source>
</evidence>
<feature type="non-terminal residue" evidence="1">
    <location>
        <position position="1"/>
    </location>
</feature>
<dbReference type="AlphaFoldDB" id="A0A199VZ85"/>
<protein>
    <submittedName>
        <fullName evidence="1">Uncharacterized protein</fullName>
    </submittedName>
</protein>
<evidence type="ECO:0000313" key="2">
    <source>
        <dbReference type="Proteomes" id="UP000092600"/>
    </source>
</evidence>
<sequence>PRAGDGQGFGQVGQHIRSRDVLFSVTGAVGTELVPIQEQRIGCLLSLLHVFILHPSLELRRKDRD</sequence>
<name>A0A199VZ85_ANACO</name>